<feature type="region of interest" description="Disordered" evidence="1">
    <location>
        <begin position="1481"/>
        <end position="1502"/>
    </location>
</feature>
<protein>
    <submittedName>
        <fullName evidence="3">Telomere-associated protein RIF1</fullName>
    </submittedName>
</protein>
<feature type="compositionally biased region" description="Polar residues" evidence="1">
    <location>
        <begin position="1630"/>
        <end position="1642"/>
    </location>
</feature>
<organism evidence="2 3">
    <name type="scientific">Ceratosolen solmsi marchali</name>
    <dbReference type="NCBI Taxonomy" id="326594"/>
    <lineage>
        <taxon>Eukaryota</taxon>
        <taxon>Metazoa</taxon>
        <taxon>Ecdysozoa</taxon>
        <taxon>Arthropoda</taxon>
        <taxon>Hexapoda</taxon>
        <taxon>Insecta</taxon>
        <taxon>Pterygota</taxon>
        <taxon>Neoptera</taxon>
        <taxon>Endopterygota</taxon>
        <taxon>Hymenoptera</taxon>
        <taxon>Apocrita</taxon>
        <taxon>Proctotrupomorpha</taxon>
        <taxon>Chalcidoidea</taxon>
        <taxon>Agaonidae</taxon>
        <taxon>Agaoninae</taxon>
        <taxon>Ceratosolen</taxon>
    </lineage>
</organism>
<feature type="region of interest" description="Disordered" evidence="1">
    <location>
        <begin position="1060"/>
        <end position="1086"/>
    </location>
</feature>
<feature type="compositionally biased region" description="Polar residues" evidence="1">
    <location>
        <begin position="1876"/>
        <end position="1885"/>
    </location>
</feature>
<dbReference type="GO" id="GO:0005634">
    <property type="term" value="C:nucleus"/>
    <property type="evidence" value="ECO:0007669"/>
    <property type="project" value="TreeGrafter"/>
</dbReference>
<dbReference type="RefSeq" id="XP_011504828.1">
    <property type="nucleotide sequence ID" value="XM_011506526.1"/>
</dbReference>
<feature type="region of interest" description="Disordered" evidence="1">
    <location>
        <begin position="1619"/>
        <end position="1645"/>
    </location>
</feature>
<keyword evidence="2" id="KW-1185">Reference proteome</keyword>
<dbReference type="PANTHER" id="PTHR22928:SF3">
    <property type="entry name" value="TELOMERE-ASSOCIATED PROTEIN RIF1"/>
    <property type="match status" value="1"/>
</dbReference>
<feature type="compositionally biased region" description="Basic and acidic residues" evidence="1">
    <location>
        <begin position="1619"/>
        <end position="1629"/>
    </location>
</feature>
<feature type="compositionally biased region" description="Low complexity" evidence="1">
    <location>
        <begin position="1891"/>
        <end position="1901"/>
    </location>
</feature>
<dbReference type="KEGG" id="csol:105367752"/>
<feature type="region of interest" description="Disordered" evidence="1">
    <location>
        <begin position="1703"/>
        <end position="1730"/>
    </location>
</feature>
<dbReference type="GO" id="GO:0000723">
    <property type="term" value="P:telomere maintenance"/>
    <property type="evidence" value="ECO:0007669"/>
    <property type="project" value="TreeGrafter"/>
</dbReference>
<feature type="region of interest" description="Disordered" evidence="1">
    <location>
        <begin position="1169"/>
        <end position="1231"/>
    </location>
</feature>
<feature type="compositionally biased region" description="Basic and acidic residues" evidence="1">
    <location>
        <begin position="1193"/>
        <end position="1204"/>
    </location>
</feature>
<dbReference type="CDD" id="cd14267">
    <property type="entry name" value="Rif1_CTD_C-II_like"/>
    <property type="match status" value="1"/>
</dbReference>
<reference evidence="3" key="1">
    <citation type="submission" date="2025-08" db="UniProtKB">
        <authorList>
            <consortium name="RefSeq"/>
        </authorList>
    </citation>
    <scope>IDENTIFICATION</scope>
</reference>
<feature type="compositionally biased region" description="Polar residues" evidence="1">
    <location>
        <begin position="2023"/>
        <end position="2032"/>
    </location>
</feature>
<sequence>MASAANFQKMIKMLKEESSSDSKIQALTSLRRACLEDQKIIKALKDEEFCELCNSVINASVKEDDKLYIEACRTLDIVLPETKKRNFDFFQSILQINRKKRLKILVSLSILKDETMAIIANKLSIIEFLNNSMKSIQPKSMTWLLSENAENVTVLKNVENRVLNENDEYEEKIVEKTLQLLGRLYNLSALGLNIRQFDAIVMDKIIVMGYLGHRKQRTQALIVLQQAVKNQLGIRVRSVHRDIWEKYKATLQNIYCKRMTLLVNASDQDWATQWETSITFIGTDLHRGSGLVNSLLKVEELAFKSADPNRRQAFLSWKLLIDNFALDQRELATNRRIKLLCVPLNAKNSKTELMVLTKLEVWWHLIFKVYPSIAECTDTVLIPFLNLCFGPFGDKPLFIQKTDNNVSLGKKFMKTQIFAIDAFQQLIVCKEDQINISFSVINEKLPDSVNNAVFEAIYKIFIHCFGEIVLILGSIPNEDIKNKANICQILWNNLIKRIEEYDKMKTSMYKEVMNVIIELIKNRYHKVVFIRDFLFYILKQFDVISCSVHFTENMLEDLIQTYLQVDNFSYFINDHYGYIESLLWQLIKPRNSNRYYLQTIELMQVILQVLEDAKKVNSNAVGVCRIWCILARIAKKYIEDSQNINEGTLIEHNFKTIESIITFPFSSIFTEDYAQLTTIAEIWRELYKQFDFQVELIVSVKPNEILEKMSNTIIAILKKEKRSCNFAVNCIDGLLSTVNYDNLPNDKMIPAFVQLLKELTLQCFLNKSFVTEKILKALSAFLLRVFSHSIEKTGVYLKTIEPVVKYMLENVDDNSLEREISTMWSTIVGLFKKLQKSLNFELLSCYRQTIVLAMLHLNMDISSMAFSILDMKDSVDDKSKKVLEDIMNELEETSVKNNFDIVEIQEKSKKAKNTRVKQVGSFLNRKSTSPSSTVSIVQNGKENVQKIKVVNIEPDSQDFVVINTNIKLDVERLTEHQKEMLKKRRDDIPAMYNELTVSNSQDSQELQHWFDAKTGQSPTRLTNETLSNNNEIMKIVPTTLHVKNAGQGLSAELQKTIKNSTATSSKAQPKKQSADNDVPPVDNNSCKDETIPVVAKTLDFESREEFPVYAEQISPSIIDKIRRKNVTEESNQAVFLDVDHNKIHNKDKIIRPTRRSLQPQHITLRKFNSTEQLNKRGKKRRNSESNSEGTLCIEREKRPRRPDTLDGLSNIKISEDNKEPSGKKISKRQKNEMSRLKIDMRFEALPSRRSIIKTNDAPTNDKKTVHLKDEKVKDDKTETNNQQNLITKKHQKRSVNANIVKVNDDEATNQKKVTTTPLENMDTNNKLVRKIMLGKTEPIVSFLKKNNVLDDTQETIDIKDTSTLITCSQQINDTTDDSDIPISNVETDESLMTDLKSSQDSDIIESSQEPSLNSKMDKVECFIKIKKVELAQSEMNSDEELEKETKIIQETPADLNETSVIPATLDPEKVIYVQVEVKKGENNPAKPPMPAIHASSPKSSNSRIFRSKGFPLQGRAAQMLGLVTKQSIAEKLAADPCKMETALSDEVTIIPVPKRDKIQKECERVSSPSTGGHRQEKMFSNMNSSLRQETCSSPSMTMFCNLRNDGERICMRMDKQDYDRDAAEKEKETSQNGASGDESPNSKSKRELPLLEWSNANPPSLTASPSASILKRMPEISIETPSRKKRVSFADPPVSREMGYEIMTESSSPPKLEKLPSSRSPISRKESRKHAKLRLVQITDPEKLEKENEIIQLSSAEEKSSNIEINDEICNDSDNAASTDHKINLETVLCEISLDESKVAEIDTNVPNNLPDVDIFIDNNNMPANDENIDAIKTSTQNDQNNSSIKLESINLSNILHKSDNHQSSLEDTVDVENISSSLDSTPNLSDKPAGSSSQQSGEQGDTLPVTDSIFSNLPLTQETQNSVAQLNEPESLDSTLPVYPSLISCAEAVENISAELVDPLFTSHLAKHLSIRSIRSVGDLAQLTERDINRLPIRSPKIPSVKKALSRYQERLLEKTPEKRTTNVVSSSTPLGNKRRDRIRNDNVSLEDLMKSSGNNSDLGSINVSAVYDCKRAVKRLSIDSSMQTSPAKRIKTNDEEACAEMMDQCDEAFLFQAFIKRFDAERILKGYKEKMIYKSEKELKKDTLNMLGLSIEDDSEDSFKMSTRNVGLQKVLQQLPKIFDAEDEFFDTLLKTYKKKLKATDVLDVLKPSDIKDAVTSKFNLTELLNMLIKRLSLEKDNNEPFPDTSDVAVLLDRVSIKSILDQVRTNKELKSSETLLNIVLKNITETLTGNTKEALFKTLTKNLDVCELADMYNEAIKFKVRKMQEK</sequence>
<feature type="compositionally biased region" description="Polar residues" evidence="1">
    <location>
        <begin position="1566"/>
        <end position="1577"/>
    </location>
</feature>
<dbReference type="CTD" id="55183"/>
<feature type="region of interest" description="Disordered" evidence="1">
    <location>
        <begin position="2017"/>
        <end position="2043"/>
    </location>
</feature>
<feature type="region of interest" description="Disordered" evidence="1">
    <location>
        <begin position="1558"/>
        <end position="1577"/>
    </location>
</feature>
<evidence type="ECO:0000313" key="2">
    <source>
        <dbReference type="Proteomes" id="UP000695007"/>
    </source>
</evidence>
<dbReference type="GO" id="GO:0140445">
    <property type="term" value="C:chromosome, telomeric repeat region"/>
    <property type="evidence" value="ECO:0007669"/>
    <property type="project" value="TreeGrafter"/>
</dbReference>
<feature type="compositionally biased region" description="Polar residues" evidence="1">
    <location>
        <begin position="1060"/>
        <end position="1071"/>
    </location>
</feature>
<dbReference type="GeneID" id="105367752"/>
<accession>A0AAJ6YUY1</accession>
<feature type="compositionally biased region" description="Basic and acidic residues" evidence="1">
    <location>
        <begin position="1213"/>
        <end position="1222"/>
    </location>
</feature>
<evidence type="ECO:0000256" key="1">
    <source>
        <dbReference type="SAM" id="MobiDB-lite"/>
    </source>
</evidence>
<gene>
    <name evidence="3" type="primary">LOC105367752</name>
</gene>
<proteinExistence type="predicted"/>
<evidence type="ECO:0000313" key="3">
    <source>
        <dbReference type="RefSeq" id="XP_011504828.1"/>
    </source>
</evidence>
<dbReference type="Proteomes" id="UP000695007">
    <property type="component" value="Unplaced"/>
</dbReference>
<dbReference type="PANTHER" id="PTHR22928">
    <property type="entry name" value="TELOMERE-ASSOCIATED PROTEIN RIF1"/>
    <property type="match status" value="1"/>
</dbReference>
<name>A0AAJ6YUY1_9HYME</name>
<feature type="region of interest" description="Disordered" evidence="1">
    <location>
        <begin position="1876"/>
        <end position="1908"/>
    </location>
</feature>